<dbReference type="InterPro" id="IPR001254">
    <property type="entry name" value="Trypsin_dom"/>
</dbReference>
<protein>
    <submittedName>
        <fullName evidence="9">Granzyme K-like</fullName>
    </submittedName>
</protein>
<proteinExistence type="inferred from homology"/>
<dbReference type="PANTHER" id="PTHR24276">
    <property type="entry name" value="POLYSERASE-RELATED"/>
    <property type="match status" value="1"/>
</dbReference>
<dbReference type="PRINTS" id="PR00722">
    <property type="entry name" value="CHYMOTRYPSIN"/>
</dbReference>
<keyword evidence="6" id="KW-1015">Disulfide bond</keyword>
<evidence type="ECO:0000313" key="10">
    <source>
        <dbReference type="Proteomes" id="UP001205998"/>
    </source>
</evidence>
<dbReference type="InterPro" id="IPR009003">
    <property type="entry name" value="Peptidase_S1_PA"/>
</dbReference>
<evidence type="ECO:0000256" key="1">
    <source>
        <dbReference type="ARBA" id="ARBA00007664"/>
    </source>
</evidence>
<keyword evidence="3" id="KW-0732">Signal</keyword>
<dbReference type="CDD" id="cd00190">
    <property type="entry name" value="Tryp_SPc"/>
    <property type="match status" value="1"/>
</dbReference>
<dbReference type="FunFam" id="2.40.10.10:FF:000120">
    <property type="entry name" value="Putative serine protease"/>
    <property type="match status" value="1"/>
</dbReference>
<comment type="caution">
    <text evidence="9">The sequence shown here is derived from an EMBL/GenBank/DDBJ whole genome shotgun (WGS) entry which is preliminary data.</text>
</comment>
<dbReference type="InterPro" id="IPR018114">
    <property type="entry name" value="TRYPSIN_HIS"/>
</dbReference>
<evidence type="ECO:0000256" key="3">
    <source>
        <dbReference type="ARBA" id="ARBA00022729"/>
    </source>
</evidence>
<dbReference type="GO" id="GO:0006508">
    <property type="term" value="P:proteolysis"/>
    <property type="evidence" value="ECO:0007669"/>
    <property type="project" value="UniProtKB-KW"/>
</dbReference>
<dbReference type="PANTHER" id="PTHR24276:SF98">
    <property type="entry name" value="FI18310P1-RELATED"/>
    <property type="match status" value="1"/>
</dbReference>
<gene>
    <name evidence="9" type="ORF">C0J50_18164</name>
</gene>
<sequence>MPDSGQGTVRPKLNPHPQRQKLVESALRLRGVACSGSLIVGGHEVKKPKPWMVSVQVENMHICGGTLIQKQWVLTAAHCKLSSKSKPMTVLVGAHSLTKNKKAVRVKVESAYIPETFSVEKKIDDIMLLKLQNNVHFQKNKIQVKTIPKSGRQIQTGTKCEVMGWGTTQTDALKPCDTLQELEVTVVDRELCNCFYNGKPNITEDMLCAKNKQGNRDACWGDSGGPLQCKKDIVGVVSGGNGCGNPKKPGVYTLLSKRHVLWINNKLKKHFNSTDV</sequence>
<accession>A0AAD5ATK7</accession>
<keyword evidence="5 7" id="KW-0720">Serine protease</keyword>
<keyword evidence="2 7" id="KW-0645">Protease</keyword>
<dbReference type="SMART" id="SM00020">
    <property type="entry name" value="Tryp_SPc"/>
    <property type="match status" value="1"/>
</dbReference>
<dbReference type="Pfam" id="PF00089">
    <property type="entry name" value="Trypsin"/>
    <property type="match status" value="1"/>
</dbReference>
<dbReference type="PROSITE" id="PS00134">
    <property type="entry name" value="TRYPSIN_HIS"/>
    <property type="match status" value="1"/>
</dbReference>
<keyword evidence="10" id="KW-1185">Reference proteome</keyword>
<dbReference type="InterPro" id="IPR033116">
    <property type="entry name" value="TRYPSIN_SER"/>
</dbReference>
<dbReference type="PROSITE" id="PS50240">
    <property type="entry name" value="TRYPSIN_DOM"/>
    <property type="match status" value="1"/>
</dbReference>
<dbReference type="EMBL" id="MU551617">
    <property type="protein sequence ID" value="KAI5622563.1"/>
    <property type="molecule type" value="Genomic_DNA"/>
</dbReference>
<dbReference type="Proteomes" id="UP001205998">
    <property type="component" value="Unassembled WGS sequence"/>
</dbReference>
<organism evidence="9 10">
    <name type="scientific">Silurus asotus</name>
    <name type="common">Amur catfish</name>
    <name type="synonym">Parasilurus asotus</name>
    <dbReference type="NCBI Taxonomy" id="30991"/>
    <lineage>
        <taxon>Eukaryota</taxon>
        <taxon>Metazoa</taxon>
        <taxon>Chordata</taxon>
        <taxon>Craniata</taxon>
        <taxon>Vertebrata</taxon>
        <taxon>Euteleostomi</taxon>
        <taxon>Actinopterygii</taxon>
        <taxon>Neopterygii</taxon>
        <taxon>Teleostei</taxon>
        <taxon>Ostariophysi</taxon>
        <taxon>Siluriformes</taxon>
        <taxon>Siluridae</taxon>
        <taxon>Silurus</taxon>
    </lineage>
</organism>
<evidence type="ECO:0000313" key="9">
    <source>
        <dbReference type="EMBL" id="KAI5622563.1"/>
    </source>
</evidence>
<evidence type="ECO:0000256" key="7">
    <source>
        <dbReference type="RuleBase" id="RU363034"/>
    </source>
</evidence>
<evidence type="ECO:0000256" key="6">
    <source>
        <dbReference type="ARBA" id="ARBA00023157"/>
    </source>
</evidence>
<evidence type="ECO:0000256" key="4">
    <source>
        <dbReference type="ARBA" id="ARBA00022801"/>
    </source>
</evidence>
<evidence type="ECO:0000256" key="2">
    <source>
        <dbReference type="ARBA" id="ARBA00022670"/>
    </source>
</evidence>
<name>A0AAD5ATK7_SILAS</name>
<dbReference type="PROSITE" id="PS00135">
    <property type="entry name" value="TRYPSIN_SER"/>
    <property type="match status" value="1"/>
</dbReference>
<reference evidence="9" key="1">
    <citation type="submission" date="2018-07" db="EMBL/GenBank/DDBJ databases">
        <title>Comparative genomics of catfishes provides insights into carnivory and benthic adaptation.</title>
        <authorList>
            <person name="Zhang Y."/>
            <person name="Wang D."/>
            <person name="Peng Z."/>
            <person name="Zheng S."/>
            <person name="Shao F."/>
            <person name="Tao W."/>
        </authorList>
    </citation>
    <scope>NUCLEOTIDE SEQUENCE</scope>
    <source>
        <strain evidence="9">Chongqing</strain>
    </source>
</reference>
<dbReference type="InterPro" id="IPR043504">
    <property type="entry name" value="Peptidase_S1_PA_chymotrypsin"/>
</dbReference>
<dbReference type="InterPro" id="IPR001314">
    <property type="entry name" value="Peptidase_S1A"/>
</dbReference>
<evidence type="ECO:0000259" key="8">
    <source>
        <dbReference type="PROSITE" id="PS50240"/>
    </source>
</evidence>
<evidence type="ECO:0000256" key="5">
    <source>
        <dbReference type="ARBA" id="ARBA00022825"/>
    </source>
</evidence>
<dbReference type="SUPFAM" id="SSF50494">
    <property type="entry name" value="Trypsin-like serine proteases"/>
    <property type="match status" value="1"/>
</dbReference>
<keyword evidence="4 7" id="KW-0378">Hydrolase</keyword>
<dbReference type="AlphaFoldDB" id="A0AAD5ATK7"/>
<dbReference type="InterPro" id="IPR050430">
    <property type="entry name" value="Peptidase_S1"/>
</dbReference>
<feature type="domain" description="Peptidase S1" evidence="8">
    <location>
        <begin position="39"/>
        <end position="268"/>
    </location>
</feature>
<dbReference type="Gene3D" id="2.40.10.10">
    <property type="entry name" value="Trypsin-like serine proteases"/>
    <property type="match status" value="2"/>
</dbReference>
<dbReference type="GO" id="GO:0004252">
    <property type="term" value="F:serine-type endopeptidase activity"/>
    <property type="evidence" value="ECO:0007669"/>
    <property type="project" value="InterPro"/>
</dbReference>
<comment type="similarity">
    <text evidence="1">Belongs to the peptidase S1 family.</text>
</comment>